<organism evidence="1">
    <name type="scientific">Chlamydomonas euryale</name>
    <dbReference type="NCBI Taxonomy" id="1486919"/>
    <lineage>
        <taxon>Eukaryota</taxon>
        <taxon>Viridiplantae</taxon>
        <taxon>Chlorophyta</taxon>
        <taxon>core chlorophytes</taxon>
        <taxon>Chlorophyceae</taxon>
        <taxon>CS clade</taxon>
        <taxon>Chlamydomonadales</taxon>
        <taxon>Chlamydomonadaceae</taxon>
        <taxon>Chlamydomonas</taxon>
    </lineage>
</organism>
<protein>
    <submittedName>
        <fullName evidence="1">Uncharacterized protein</fullName>
    </submittedName>
</protein>
<accession>A0A7R9V2Z0</accession>
<name>A0A7R9V2Z0_9CHLO</name>
<reference evidence="1" key="1">
    <citation type="submission" date="2021-01" db="EMBL/GenBank/DDBJ databases">
        <authorList>
            <person name="Corre E."/>
            <person name="Pelletier E."/>
            <person name="Niang G."/>
            <person name="Scheremetjew M."/>
            <person name="Finn R."/>
            <person name="Kale V."/>
            <person name="Holt S."/>
            <person name="Cochrane G."/>
            <person name="Meng A."/>
            <person name="Brown T."/>
            <person name="Cohen L."/>
        </authorList>
    </citation>
    <scope>NUCLEOTIDE SEQUENCE</scope>
    <source>
        <strain evidence="1">CCMP219</strain>
    </source>
</reference>
<sequence>MRAPSALGVGARGGSALLAAGGGASSSALGGLGGMALQTARKLLKAESFGGSAAHLGKFFEALVDTLEEANKTHMQREDVVQAVGRSSALLLSGSTSLRRSVIASGNHAA</sequence>
<proteinExistence type="predicted"/>
<dbReference type="AlphaFoldDB" id="A0A7R9V2Z0"/>
<gene>
    <name evidence="1" type="ORF">CEUR00632_LOCUS3448</name>
</gene>
<evidence type="ECO:0000313" key="1">
    <source>
        <dbReference type="EMBL" id="CAD8283413.1"/>
    </source>
</evidence>
<dbReference type="EMBL" id="HBEC01007601">
    <property type="protein sequence ID" value="CAD8283413.1"/>
    <property type="molecule type" value="Transcribed_RNA"/>
</dbReference>